<dbReference type="AlphaFoldDB" id="A0A8J6NBX8"/>
<name>A0A8J6NBX8_9BACT</name>
<reference evidence="1 2" key="1">
    <citation type="submission" date="2020-08" db="EMBL/GenBank/DDBJ databases">
        <title>Bridging the membrane lipid divide: bacteria of the FCB group superphylum have the potential to synthesize archaeal ether lipids.</title>
        <authorList>
            <person name="Villanueva L."/>
            <person name="Von Meijenfeldt F.A.B."/>
            <person name="Westbye A.B."/>
            <person name="Yadav S."/>
            <person name="Hopmans E.C."/>
            <person name="Dutilh B.E."/>
            <person name="Sinninghe Damste J.S."/>
        </authorList>
    </citation>
    <scope>NUCLEOTIDE SEQUENCE [LARGE SCALE GENOMIC DNA]</scope>
    <source>
        <strain evidence="1">NIOZ-UU47</strain>
    </source>
</reference>
<gene>
    <name evidence="1" type="ORF">H8E41_00095</name>
</gene>
<evidence type="ECO:0000313" key="2">
    <source>
        <dbReference type="Proteomes" id="UP000614424"/>
    </source>
</evidence>
<dbReference type="EMBL" id="JACNJZ010000007">
    <property type="protein sequence ID" value="MBC8316277.1"/>
    <property type="molecule type" value="Genomic_DNA"/>
</dbReference>
<dbReference type="Proteomes" id="UP000614424">
    <property type="component" value="Unassembled WGS sequence"/>
</dbReference>
<accession>A0A8J6NBX8</accession>
<sequence length="60" mass="6569">MNDQKDTSQSVSIAEALKTQIVVNQALVNLLVGKGIFSREELLEHVKAIKQEMEAAVSSK</sequence>
<evidence type="ECO:0000313" key="1">
    <source>
        <dbReference type="EMBL" id="MBC8316277.1"/>
    </source>
</evidence>
<proteinExistence type="predicted"/>
<protein>
    <submittedName>
        <fullName evidence="1">Uncharacterized protein</fullName>
    </submittedName>
</protein>
<organism evidence="1 2">
    <name type="scientific">Candidatus Desulfobia pelagia</name>
    <dbReference type="NCBI Taxonomy" id="2841692"/>
    <lineage>
        <taxon>Bacteria</taxon>
        <taxon>Pseudomonadati</taxon>
        <taxon>Thermodesulfobacteriota</taxon>
        <taxon>Desulfobulbia</taxon>
        <taxon>Desulfobulbales</taxon>
        <taxon>Desulfobulbaceae</taxon>
        <taxon>Candidatus Desulfobia</taxon>
    </lineage>
</organism>
<comment type="caution">
    <text evidence="1">The sequence shown here is derived from an EMBL/GenBank/DDBJ whole genome shotgun (WGS) entry which is preliminary data.</text>
</comment>